<evidence type="ECO:0000256" key="5">
    <source>
        <dbReference type="SAM" id="Phobius"/>
    </source>
</evidence>
<comment type="caution">
    <text evidence="7">The sequence shown here is derived from an EMBL/GenBank/DDBJ whole genome shotgun (WGS) entry which is preliminary data.</text>
</comment>
<dbReference type="InterPro" id="IPR033118">
    <property type="entry name" value="EXPERA"/>
</dbReference>
<name>A0A6M2BQI1_9GAMM</name>
<dbReference type="AlphaFoldDB" id="A0A6M2BQI1"/>
<evidence type="ECO:0000256" key="2">
    <source>
        <dbReference type="ARBA" id="ARBA00022692"/>
    </source>
</evidence>
<proteinExistence type="predicted"/>
<evidence type="ECO:0000313" key="7">
    <source>
        <dbReference type="EMBL" id="NGY04866.1"/>
    </source>
</evidence>
<keyword evidence="4 5" id="KW-0472">Membrane</keyword>
<feature type="transmembrane region" description="Helical" evidence="5">
    <location>
        <begin position="136"/>
        <end position="155"/>
    </location>
</feature>
<keyword evidence="8" id="KW-1185">Reference proteome</keyword>
<gene>
    <name evidence="7" type="ORF">G7Y85_08815</name>
</gene>
<dbReference type="Proteomes" id="UP000472676">
    <property type="component" value="Unassembled WGS sequence"/>
</dbReference>
<evidence type="ECO:0000256" key="4">
    <source>
        <dbReference type="ARBA" id="ARBA00023136"/>
    </source>
</evidence>
<feature type="domain" description="EXPERA" evidence="6">
    <location>
        <begin position="6"/>
        <end position="154"/>
    </location>
</feature>
<keyword evidence="2 5" id="KW-0812">Transmembrane</keyword>
<sequence>MASRWLDRLLIVLFLFTSFMSLVYAPLFVFGCGWQGLTLGADGPCAASWVGRAWLGYVQVEPIYRDAPVWLQLVNELDMFFFSWFYVLSVIVFVARRQDRPWYRRLATFMAGMMTYAIGFYLIWEVLTYKQTGAQLASVVIFNGMWLVIFGLLMLRVHVLRPRAA</sequence>
<dbReference type="PROSITE" id="PS51751">
    <property type="entry name" value="EXPERA"/>
    <property type="match status" value="1"/>
</dbReference>
<dbReference type="PROSITE" id="PS51257">
    <property type="entry name" value="PROKAR_LIPOPROTEIN"/>
    <property type="match status" value="1"/>
</dbReference>
<feature type="transmembrane region" description="Helical" evidence="5">
    <location>
        <begin position="106"/>
        <end position="124"/>
    </location>
</feature>
<keyword evidence="3 5" id="KW-1133">Transmembrane helix</keyword>
<organism evidence="7 8">
    <name type="scientific">Solimonas terrae</name>
    <dbReference type="NCBI Taxonomy" id="1396819"/>
    <lineage>
        <taxon>Bacteria</taxon>
        <taxon>Pseudomonadati</taxon>
        <taxon>Pseudomonadota</taxon>
        <taxon>Gammaproteobacteria</taxon>
        <taxon>Nevskiales</taxon>
        <taxon>Nevskiaceae</taxon>
        <taxon>Solimonas</taxon>
    </lineage>
</organism>
<dbReference type="RefSeq" id="WP_166255087.1">
    <property type="nucleotide sequence ID" value="NZ_JAAMOW010000004.1"/>
</dbReference>
<evidence type="ECO:0000313" key="8">
    <source>
        <dbReference type="Proteomes" id="UP000472676"/>
    </source>
</evidence>
<dbReference type="GO" id="GO:0016020">
    <property type="term" value="C:membrane"/>
    <property type="evidence" value="ECO:0007669"/>
    <property type="project" value="UniProtKB-SubCell"/>
</dbReference>
<evidence type="ECO:0000259" key="6">
    <source>
        <dbReference type="PROSITE" id="PS51751"/>
    </source>
</evidence>
<evidence type="ECO:0000256" key="1">
    <source>
        <dbReference type="ARBA" id="ARBA00004141"/>
    </source>
</evidence>
<protein>
    <recommendedName>
        <fullName evidence="6">EXPERA domain-containing protein</fullName>
    </recommendedName>
</protein>
<feature type="transmembrane region" description="Helical" evidence="5">
    <location>
        <begin position="9"/>
        <end position="30"/>
    </location>
</feature>
<reference evidence="7 8" key="1">
    <citation type="journal article" date="2014" name="Int. J. Syst. Evol. Microbiol.">
        <title>Solimonas terrae sp. nov., isolated from soil.</title>
        <authorList>
            <person name="Kim S.J."/>
            <person name="Moon J.Y."/>
            <person name="Weon H.Y."/>
            <person name="Ahn J.H."/>
            <person name="Chen W.M."/>
            <person name="Kwon S.W."/>
        </authorList>
    </citation>
    <scope>NUCLEOTIDE SEQUENCE [LARGE SCALE GENOMIC DNA]</scope>
    <source>
        <strain evidence="7 8">KIS83-12</strain>
    </source>
</reference>
<evidence type="ECO:0000256" key="3">
    <source>
        <dbReference type="ARBA" id="ARBA00022989"/>
    </source>
</evidence>
<accession>A0A6M2BQI1</accession>
<comment type="subcellular location">
    <subcellularLocation>
        <location evidence="1">Membrane</location>
        <topology evidence="1">Multi-pass membrane protein</topology>
    </subcellularLocation>
</comment>
<feature type="transmembrane region" description="Helical" evidence="5">
    <location>
        <begin position="77"/>
        <end position="94"/>
    </location>
</feature>
<dbReference type="EMBL" id="JAAMOW010000004">
    <property type="protein sequence ID" value="NGY04866.1"/>
    <property type="molecule type" value="Genomic_DNA"/>
</dbReference>